<comment type="caution">
    <text evidence="13">The sequence shown here is derived from an EMBL/GenBank/DDBJ whole genome shotgun (WGS) entry which is preliminary data.</text>
</comment>
<evidence type="ECO:0000256" key="1">
    <source>
        <dbReference type="ARBA" id="ARBA00001946"/>
    </source>
</evidence>
<evidence type="ECO:0000256" key="3">
    <source>
        <dbReference type="ARBA" id="ARBA00022679"/>
    </source>
</evidence>
<keyword evidence="5" id="KW-0547">Nucleotide-binding</keyword>
<accession>A0A419X6I6</accession>
<dbReference type="Pfam" id="PF00781">
    <property type="entry name" value="DAGK_cat"/>
    <property type="match status" value="1"/>
</dbReference>
<dbReference type="PANTHER" id="PTHR12358">
    <property type="entry name" value="SPHINGOSINE KINASE"/>
    <property type="match status" value="1"/>
</dbReference>
<dbReference type="Gene3D" id="2.60.200.40">
    <property type="match status" value="1"/>
</dbReference>
<dbReference type="InterPro" id="IPR001206">
    <property type="entry name" value="Diacylglycerol_kinase_cat_dom"/>
</dbReference>
<keyword evidence="9" id="KW-0443">Lipid metabolism</keyword>
<dbReference type="InterPro" id="IPR005218">
    <property type="entry name" value="Diacylglycerol/lipid_kinase"/>
</dbReference>
<evidence type="ECO:0000256" key="6">
    <source>
        <dbReference type="ARBA" id="ARBA00022777"/>
    </source>
</evidence>
<evidence type="ECO:0000259" key="12">
    <source>
        <dbReference type="PROSITE" id="PS50146"/>
    </source>
</evidence>
<evidence type="ECO:0000256" key="9">
    <source>
        <dbReference type="ARBA" id="ARBA00023098"/>
    </source>
</evidence>
<dbReference type="GO" id="GO:0046872">
    <property type="term" value="F:metal ion binding"/>
    <property type="evidence" value="ECO:0007669"/>
    <property type="project" value="UniProtKB-KW"/>
</dbReference>
<dbReference type="GO" id="GO:0016301">
    <property type="term" value="F:kinase activity"/>
    <property type="evidence" value="ECO:0007669"/>
    <property type="project" value="UniProtKB-KW"/>
</dbReference>
<dbReference type="NCBIfam" id="TIGR00147">
    <property type="entry name" value="YegS/Rv2252/BmrU family lipid kinase"/>
    <property type="match status" value="1"/>
</dbReference>
<dbReference type="SMART" id="SM00046">
    <property type="entry name" value="DAGKc"/>
    <property type="match status" value="1"/>
</dbReference>
<keyword evidence="8" id="KW-0460">Magnesium</keyword>
<keyword evidence="14" id="KW-1185">Reference proteome</keyword>
<evidence type="ECO:0000256" key="8">
    <source>
        <dbReference type="ARBA" id="ARBA00022842"/>
    </source>
</evidence>
<dbReference type="RefSeq" id="WP_120238092.1">
    <property type="nucleotide sequence ID" value="NZ_RAPQ01000008.1"/>
</dbReference>
<dbReference type="GO" id="GO:0005524">
    <property type="term" value="F:ATP binding"/>
    <property type="evidence" value="ECO:0007669"/>
    <property type="project" value="UniProtKB-KW"/>
</dbReference>
<organism evidence="13 14">
    <name type="scientific">Marinifilum flexuosum</name>
    <dbReference type="NCBI Taxonomy" id="1117708"/>
    <lineage>
        <taxon>Bacteria</taxon>
        <taxon>Pseudomonadati</taxon>
        <taxon>Bacteroidota</taxon>
        <taxon>Bacteroidia</taxon>
        <taxon>Marinilabiliales</taxon>
        <taxon>Marinifilaceae</taxon>
    </lineage>
</organism>
<dbReference type="Pfam" id="PF19279">
    <property type="entry name" value="YegS_C"/>
    <property type="match status" value="1"/>
</dbReference>
<dbReference type="InterPro" id="IPR050187">
    <property type="entry name" value="Lipid_Phosphate_FormReg"/>
</dbReference>
<keyword evidence="4" id="KW-0479">Metal-binding</keyword>
<keyword evidence="11" id="KW-1208">Phospholipid metabolism</keyword>
<evidence type="ECO:0000313" key="14">
    <source>
        <dbReference type="Proteomes" id="UP000284531"/>
    </source>
</evidence>
<dbReference type="InterPro" id="IPR017438">
    <property type="entry name" value="ATP-NAD_kinase_N"/>
</dbReference>
<dbReference type="PANTHER" id="PTHR12358:SF106">
    <property type="entry name" value="LIPID KINASE YEGS"/>
    <property type="match status" value="1"/>
</dbReference>
<keyword evidence="3" id="KW-0808">Transferase</keyword>
<dbReference type="InterPro" id="IPR045540">
    <property type="entry name" value="YegS/DAGK_C"/>
</dbReference>
<evidence type="ECO:0000256" key="2">
    <source>
        <dbReference type="ARBA" id="ARBA00022516"/>
    </source>
</evidence>
<keyword evidence="10" id="KW-0594">Phospholipid biosynthesis</keyword>
<evidence type="ECO:0000256" key="10">
    <source>
        <dbReference type="ARBA" id="ARBA00023209"/>
    </source>
</evidence>
<dbReference type="SUPFAM" id="SSF111331">
    <property type="entry name" value="NAD kinase/diacylglycerol kinase-like"/>
    <property type="match status" value="1"/>
</dbReference>
<evidence type="ECO:0000256" key="5">
    <source>
        <dbReference type="ARBA" id="ARBA00022741"/>
    </source>
</evidence>
<evidence type="ECO:0000256" key="4">
    <source>
        <dbReference type="ARBA" id="ARBA00022723"/>
    </source>
</evidence>
<protein>
    <submittedName>
        <fullName evidence="13">YegS/Rv2252/BmrU family lipid kinase</fullName>
    </submittedName>
</protein>
<evidence type="ECO:0000256" key="11">
    <source>
        <dbReference type="ARBA" id="ARBA00023264"/>
    </source>
</evidence>
<dbReference type="GO" id="GO:0008654">
    <property type="term" value="P:phospholipid biosynthetic process"/>
    <property type="evidence" value="ECO:0007669"/>
    <property type="project" value="UniProtKB-KW"/>
</dbReference>
<proteinExistence type="predicted"/>
<keyword evidence="6 13" id="KW-0418">Kinase</keyword>
<dbReference type="InterPro" id="IPR016064">
    <property type="entry name" value="NAD/diacylglycerol_kinase_sf"/>
</dbReference>
<dbReference type="AlphaFoldDB" id="A0A419X6I6"/>
<sequence>MQDKLNTLAIINPISGNGKQKHIKNLLKQHLDESKFQLTIEMTQYAGHASELTKKAIENGFDLVIAIGGDGTINEIASALTFSNVAMGIIPCGSGNGLARHLGIPMNAKKAIQHLNKAKIKSMDTACINEYRFVNVAGIGFDALISHQFANMNSRGFTSYIKAVLTSFRTFKCQKFKLTTNNRLCIEEGMMLSFCNSSQFGNNAFIAPSAKIDDGKLNLCLLQKPKWYQIPSLTIKTFTRKIESSSLFKEFKFDEVEIVHASQLGHVDGEPIVIGEKIKLKVDANSLKILS</sequence>
<dbReference type="Proteomes" id="UP000284531">
    <property type="component" value="Unassembled WGS sequence"/>
</dbReference>
<reference evidence="13 14" key="1">
    <citation type="submission" date="2018-09" db="EMBL/GenBank/DDBJ databases">
        <title>Genomic Encyclopedia of Archaeal and Bacterial Type Strains, Phase II (KMG-II): from individual species to whole genera.</title>
        <authorList>
            <person name="Goeker M."/>
        </authorList>
    </citation>
    <scope>NUCLEOTIDE SEQUENCE [LARGE SCALE GENOMIC DNA]</scope>
    <source>
        <strain evidence="13 14">DSM 21950</strain>
    </source>
</reference>
<evidence type="ECO:0000256" key="7">
    <source>
        <dbReference type="ARBA" id="ARBA00022840"/>
    </source>
</evidence>
<dbReference type="GO" id="GO:0005886">
    <property type="term" value="C:plasma membrane"/>
    <property type="evidence" value="ECO:0007669"/>
    <property type="project" value="TreeGrafter"/>
</dbReference>
<dbReference type="PROSITE" id="PS50146">
    <property type="entry name" value="DAGK"/>
    <property type="match status" value="1"/>
</dbReference>
<keyword evidence="2" id="KW-0444">Lipid biosynthesis</keyword>
<keyword evidence="7" id="KW-0067">ATP-binding</keyword>
<feature type="domain" description="DAGKc" evidence="12">
    <location>
        <begin position="2"/>
        <end position="131"/>
    </location>
</feature>
<dbReference type="EMBL" id="RAPQ01000008">
    <property type="protein sequence ID" value="RKE03170.1"/>
    <property type="molecule type" value="Genomic_DNA"/>
</dbReference>
<dbReference type="OrthoDB" id="9786026at2"/>
<comment type="cofactor">
    <cofactor evidence="1">
        <name>Mg(2+)</name>
        <dbReference type="ChEBI" id="CHEBI:18420"/>
    </cofactor>
</comment>
<dbReference type="Gene3D" id="3.40.50.10330">
    <property type="entry name" value="Probable inorganic polyphosphate/atp-NAD kinase, domain 1"/>
    <property type="match status" value="1"/>
</dbReference>
<gene>
    <name evidence="13" type="ORF">BXY64_0161</name>
</gene>
<evidence type="ECO:0000313" key="13">
    <source>
        <dbReference type="EMBL" id="RKE03170.1"/>
    </source>
</evidence>
<name>A0A419X6I6_9BACT</name>